<evidence type="ECO:0000256" key="1">
    <source>
        <dbReference type="SAM" id="MobiDB-lite"/>
    </source>
</evidence>
<evidence type="ECO:0000313" key="3">
    <source>
        <dbReference type="Proteomes" id="UP001431209"/>
    </source>
</evidence>
<protein>
    <submittedName>
        <fullName evidence="2">Uncharacterized protein</fullName>
    </submittedName>
</protein>
<comment type="caution">
    <text evidence="2">The sequence shown here is derived from an EMBL/GenBank/DDBJ whole genome shotgun (WGS) entry which is preliminary data.</text>
</comment>
<reference evidence="2 3" key="1">
    <citation type="submission" date="2024-03" db="EMBL/GenBank/DDBJ databases">
        <title>The Acrasis kona genome and developmental transcriptomes reveal deep origins of eukaryotic multicellular pathways.</title>
        <authorList>
            <person name="Sheikh S."/>
            <person name="Fu C.-J."/>
            <person name="Brown M.W."/>
            <person name="Baldauf S.L."/>
        </authorList>
    </citation>
    <scope>NUCLEOTIDE SEQUENCE [LARGE SCALE GENOMIC DNA]</scope>
    <source>
        <strain evidence="2 3">ATCC MYA-3509</strain>
    </source>
</reference>
<sequence>MTVCIGLALDHDSIVSAHVHNWLRTELSTIEQHYSINQPTRSPATKQISSAVIDATPSPTSSSTITEIKRDPSSKPLLNTKELQDQLEQQQKKFDEQLQQL</sequence>
<accession>A0AAW2Z1J9</accession>
<feature type="region of interest" description="Disordered" evidence="1">
    <location>
        <begin position="37"/>
        <end position="77"/>
    </location>
</feature>
<evidence type="ECO:0000313" key="2">
    <source>
        <dbReference type="EMBL" id="KAL0483677.1"/>
    </source>
</evidence>
<proteinExistence type="predicted"/>
<gene>
    <name evidence="2" type="ORF">AKO1_013977</name>
</gene>
<keyword evidence="3" id="KW-1185">Reference proteome</keyword>
<dbReference type="AlphaFoldDB" id="A0AAW2Z1J9"/>
<name>A0AAW2Z1J9_9EUKA</name>
<feature type="non-terminal residue" evidence="2">
    <location>
        <position position="101"/>
    </location>
</feature>
<feature type="compositionally biased region" description="Low complexity" evidence="1">
    <location>
        <begin position="56"/>
        <end position="66"/>
    </location>
</feature>
<feature type="compositionally biased region" description="Polar residues" evidence="1">
    <location>
        <begin position="37"/>
        <end position="50"/>
    </location>
</feature>
<dbReference type="EMBL" id="JAOPGA020000974">
    <property type="protein sequence ID" value="KAL0483677.1"/>
    <property type="molecule type" value="Genomic_DNA"/>
</dbReference>
<dbReference type="Proteomes" id="UP001431209">
    <property type="component" value="Unassembled WGS sequence"/>
</dbReference>
<organism evidence="2 3">
    <name type="scientific">Acrasis kona</name>
    <dbReference type="NCBI Taxonomy" id="1008807"/>
    <lineage>
        <taxon>Eukaryota</taxon>
        <taxon>Discoba</taxon>
        <taxon>Heterolobosea</taxon>
        <taxon>Tetramitia</taxon>
        <taxon>Eutetramitia</taxon>
        <taxon>Acrasidae</taxon>
        <taxon>Acrasis</taxon>
    </lineage>
</organism>